<proteinExistence type="predicted"/>
<evidence type="ECO:0000313" key="4">
    <source>
        <dbReference type="Proteomes" id="UP001059617"/>
    </source>
</evidence>
<keyword evidence="3" id="KW-0436">Ligase</keyword>
<gene>
    <name evidence="3" type="ORF">Dfulv_31890</name>
</gene>
<dbReference type="InterPro" id="IPR016102">
    <property type="entry name" value="Succinyl-CoA_synth-like"/>
</dbReference>
<dbReference type="InterPro" id="IPR036291">
    <property type="entry name" value="NAD(P)-bd_dom_sf"/>
</dbReference>
<dbReference type="InterPro" id="IPR032875">
    <property type="entry name" value="Succ_CoA_lig_flav_dom"/>
</dbReference>
<dbReference type="EMBL" id="CP073720">
    <property type="protein sequence ID" value="UWP79747.1"/>
    <property type="molecule type" value="Genomic_DNA"/>
</dbReference>
<evidence type="ECO:0000313" key="3">
    <source>
        <dbReference type="EMBL" id="UWP79747.1"/>
    </source>
</evidence>
<feature type="domain" description="CoA-binding" evidence="2">
    <location>
        <begin position="29"/>
        <end position="125"/>
    </location>
</feature>
<feature type="region of interest" description="Disordered" evidence="1">
    <location>
        <begin position="478"/>
        <end position="501"/>
    </location>
</feature>
<dbReference type="Proteomes" id="UP001059617">
    <property type="component" value="Chromosome"/>
</dbReference>
<keyword evidence="4" id="KW-1185">Reference proteome</keyword>
<dbReference type="Gene3D" id="3.40.50.261">
    <property type="entry name" value="Succinyl-CoA synthetase domains"/>
    <property type="match status" value="2"/>
</dbReference>
<dbReference type="Gene3D" id="3.30.1490.20">
    <property type="entry name" value="ATP-grasp fold, A domain"/>
    <property type="match status" value="1"/>
</dbReference>
<dbReference type="Pfam" id="PF13549">
    <property type="entry name" value="ATP-grasp_5"/>
    <property type="match status" value="1"/>
</dbReference>
<evidence type="ECO:0000256" key="1">
    <source>
        <dbReference type="SAM" id="MobiDB-lite"/>
    </source>
</evidence>
<dbReference type="Gene3D" id="3.30.470.20">
    <property type="entry name" value="ATP-grasp fold, B domain"/>
    <property type="match status" value="1"/>
</dbReference>
<dbReference type="SUPFAM" id="SSF51735">
    <property type="entry name" value="NAD(P)-binding Rossmann-fold domains"/>
    <property type="match status" value="1"/>
</dbReference>
<dbReference type="SUPFAM" id="SSF56059">
    <property type="entry name" value="Glutathione synthetase ATP-binding domain-like"/>
    <property type="match status" value="1"/>
</dbReference>
<dbReference type="PANTHER" id="PTHR42793">
    <property type="entry name" value="COA BINDING DOMAIN CONTAINING PROTEIN"/>
    <property type="match status" value="1"/>
</dbReference>
<dbReference type="SMART" id="SM00881">
    <property type="entry name" value="CoA_binding"/>
    <property type="match status" value="1"/>
</dbReference>
<reference evidence="3" key="1">
    <citation type="submission" date="2021-04" db="EMBL/GenBank/DDBJ databases">
        <authorList>
            <person name="Hartkoorn R.C."/>
            <person name="Beaudoing E."/>
            <person name="Hot D."/>
        </authorList>
    </citation>
    <scope>NUCLEOTIDE SEQUENCE</scope>
    <source>
        <strain evidence="3">NRRL B-16292</strain>
    </source>
</reference>
<dbReference type="Gene3D" id="3.40.50.720">
    <property type="entry name" value="NAD(P)-binding Rossmann-like Domain"/>
    <property type="match status" value="1"/>
</dbReference>
<accession>A0ABY5VPR5</accession>
<dbReference type="SUPFAM" id="SSF52210">
    <property type="entry name" value="Succinyl-CoA synthetase domains"/>
    <property type="match status" value="2"/>
</dbReference>
<organism evidence="3 4">
    <name type="scientific">Dactylosporangium fulvum</name>
    <dbReference type="NCBI Taxonomy" id="53359"/>
    <lineage>
        <taxon>Bacteria</taxon>
        <taxon>Bacillati</taxon>
        <taxon>Actinomycetota</taxon>
        <taxon>Actinomycetes</taxon>
        <taxon>Micromonosporales</taxon>
        <taxon>Micromonosporaceae</taxon>
        <taxon>Dactylosporangium</taxon>
    </lineage>
</organism>
<evidence type="ECO:0000259" key="2">
    <source>
        <dbReference type="SMART" id="SM00881"/>
    </source>
</evidence>
<dbReference type="GO" id="GO:0016874">
    <property type="term" value="F:ligase activity"/>
    <property type="evidence" value="ECO:0007669"/>
    <property type="project" value="UniProtKB-KW"/>
</dbReference>
<sequence length="722" mass="75824">MKSELTDHRARPRPTVADATFHYADIETLVRPRRVAVVGASNRPGSMGNSTYVNVRKHSDIESVFPVNPGSPQVCGDASYPTVSSIPGPPMDVVIILVAAEHVLDAVTDCVAAGVRHVIVLSSGFSEVGVEGVAMQEAILRTARAAGMTLYGPNSPGLANIADKVLLSMSPVAHEDVVSGPVGLVTQGGGIGRAIMQWMDLGLGIGMWASPGNAVDLDIADFIHQMLLDDRITVIAAVVEGFSDGAKFIDVAKKARAAGKPIVLMKIGRSEYGQMSAASHTASIAGDDEVADAVFEQFGVIRVNDVNELAETAALLSRISDPSRVGDICVYSFSGGTSSHAADLVGAQGLRLAEFSPQTKAVLDAHAPSFGFVDNPVDLTTRVFTDSELNRRILGEIAADPAVGSILFAMPADYADSTISVVSEAIEIVSRSDTLLVPVWMSPRHGGGFRVMVEAGMVPFASVSAAVKALGRISRWAGGGKAATGRAPRPEHKPDTDSSPVRALDYGSSRALLEPAGIRFPREVFADSAQAAVDAVAAVDRPVAVKVVADGLLHKTEVGGVRLNVRSRAEAVDAYESMCGPAGIARLGVVPSGVTVQEMIEDGVDVLVGVHDDPIFGPVLTFGTGGIYTEIERDVMHLSIPFDRKSFDTAAGKLRVWKRLTGVRGEASVDLDAVFEAVRSVATAYVANPQVSELEINPLRALRVDRGGETVALDAVIVLARP</sequence>
<dbReference type="Pfam" id="PF13607">
    <property type="entry name" value="Succ_CoA_lig"/>
    <property type="match status" value="1"/>
</dbReference>
<dbReference type="Pfam" id="PF13380">
    <property type="entry name" value="CoA_binding_2"/>
    <property type="match status" value="1"/>
</dbReference>
<dbReference type="InterPro" id="IPR003781">
    <property type="entry name" value="CoA-bd"/>
</dbReference>
<dbReference type="RefSeq" id="WP_259857505.1">
    <property type="nucleotide sequence ID" value="NZ_BAAAST010000001.1"/>
</dbReference>
<dbReference type="PANTHER" id="PTHR42793:SF1">
    <property type="entry name" value="PEPTIDYL-LYSINE N-ACETYLTRANSFERASE PATZ"/>
    <property type="match status" value="1"/>
</dbReference>
<reference evidence="3" key="2">
    <citation type="submission" date="2022-09" db="EMBL/GenBank/DDBJ databases">
        <title>Biosynthetic gene clusters of Dactylosporangioum fulvum.</title>
        <authorList>
            <person name="Caradec T."/>
        </authorList>
    </citation>
    <scope>NUCLEOTIDE SEQUENCE</scope>
    <source>
        <strain evidence="3">NRRL B-16292</strain>
    </source>
</reference>
<dbReference type="InterPro" id="IPR013815">
    <property type="entry name" value="ATP_grasp_subdomain_1"/>
</dbReference>
<name>A0ABY5VPR5_9ACTN</name>
<protein>
    <submittedName>
        <fullName evidence="3">Acetate--CoA ligase family protein</fullName>
    </submittedName>
</protein>